<comment type="caution">
    <text evidence="6">The sequence shown here is derived from an EMBL/GenBank/DDBJ whole genome shotgun (WGS) entry which is preliminary data.</text>
</comment>
<dbReference type="OrthoDB" id="10264738at2759"/>
<dbReference type="Pfam" id="PF02437">
    <property type="entry name" value="Ski_Sno_DHD"/>
    <property type="match status" value="1"/>
</dbReference>
<gene>
    <name evidence="6" type="ORF">CAUJ_LOCUS15249</name>
</gene>
<feature type="region of interest" description="Disordered" evidence="4">
    <location>
        <begin position="738"/>
        <end position="817"/>
    </location>
</feature>
<dbReference type="PANTHER" id="PTHR12577">
    <property type="entry name" value="DACHSHUND"/>
    <property type="match status" value="1"/>
</dbReference>
<dbReference type="CDD" id="cd21081">
    <property type="entry name" value="DHD_Dac"/>
    <property type="match status" value="1"/>
</dbReference>
<feature type="compositionally biased region" description="Basic and acidic residues" evidence="4">
    <location>
        <begin position="167"/>
        <end position="183"/>
    </location>
</feature>
<sequence length="893" mass="98986">MGAYLNKPVVDKEHEEGQNSKLRFACTSMQGWRINQEDAHNCILDVHEEVAKYTSAHFPGFLKERNIWTTEDIERAIQDVFVDFDDQIRSKNAVKELTKIANDGKEENSDSEDERDRLDTINESSLSLEEVLNRMGYARRFVKENVSAISALKSPSSSEESEEGDSMEDHGSVEDKNVEAEKKPSKRSNKSPIQSSPKKVKTVDENGKAKEVDKKPTEEETNGDSNKAEEPKNEDPSSESTADTNSADIPADPEPKKVNLNFKKKQSAYPEYKEVKPANTGVSKELDIAPDDDSDDEDFAANGEVEDEESDEVSGEEESEGEEDDEIDNQIMFGQRDSTPGEDSGTTACVCLMSNEKIIVANAGDSRAVLCRNGKALDLSIDHKPEDEIEKNRITKAGGVIDDGRVNGGLNLSRALGDHCYKKNKDLPLREQMISALPDVKIECLLPDDEFLVVACDGIWNSMESQQVVDFVRERLSQGKTCKEICDALCDNCLADSTRGDGTGCDNMTTTSSSSSSDVTMDAIAAIQHLTSDLHRKFAAHHGLKLEDFDSGYSTSSNSNSSSQSNDQECGESSGAKVIDFRGHKVAAFDVVGKEMICLPQVYELFLKNMVGGLHTVYTKLRRLDITPLICNVEQVRALRSLGAIQPGVNRCKLIKTTDFDKLYEDCTNTCTRPGRPSKRGAFDDYYATLKKEKIEEGRELNNVSSSCQNMFGQLLPQITTQQIFMQHLVALASAQQNQNFETSDENDDDSPRRSAENEEIGTPLNLSKANQSEMLDSDSMESMRKEDSSPNNSMSDRGGSNSASTGGSNRESSGGDESLVAKVISLIEIASEQFKHERQELWRERNEIHTLREKLPSNNPRRTQPPGSVRAPNSEMRSLLPKKQATTKRIDF</sequence>
<dbReference type="SUPFAM" id="SSF81606">
    <property type="entry name" value="PP2C-like"/>
    <property type="match status" value="2"/>
</dbReference>
<name>A0A8S1HZW1_9PELO</name>
<dbReference type="Gene3D" id="3.60.40.10">
    <property type="entry name" value="PPM-type phosphatase domain"/>
    <property type="match status" value="2"/>
</dbReference>
<evidence type="ECO:0000259" key="5">
    <source>
        <dbReference type="PROSITE" id="PS51746"/>
    </source>
</evidence>
<dbReference type="GO" id="GO:0000981">
    <property type="term" value="F:DNA-binding transcription factor activity, RNA polymerase II-specific"/>
    <property type="evidence" value="ECO:0007669"/>
    <property type="project" value="TreeGrafter"/>
</dbReference>
<feature type="compositionally biased region" description="Basic and acidic residues" evidence="4">
    <location>
        <begin position="102"/>
        <end position="120"/>
    </location>
</feature>
<dbReference type="Gene3D" id="3.10.260.20">
    <property type="entry name" value="Ski"/>
    <property type="match status" value="1"/>
</dbReference>
<dbReference type="CDD" id="cd00143">
    <property type="entry name" value="PP2Cc"/>
    <property type="match status" value="1"/>
</dbReference>
<dbReference type="InterPro" id="IPR052417">
    <property type="entry name" value="Dachshund_domain"/>
</dbReference>
<dbReference type="GO" id="GO:0005667">
    <property type="term" value="C:transcription regulator complex"/>
    <property type="evidence" value="ECO:0007669"/>
    <property type="project" value="TreeGrafter"/>
</dbReference>
<evidence type="ECO:0000313" key="7">
    <source>
        <dbReference type="Proteomes" id="UP000835052"/>
    </source>
</evidence>
<proteinExistence type="inferred from homology"/>
<evidence type="ECO:0000256" key="2">
    <source>
        <dbReference type="ARBA" id="ARBA00023242"/>
    </source>
</evidence>
<dbReference type="GO" id="GO:0000978">
    <property type="term" value="F:RNA polymerase II cis-regulatory region sequence-specific DNA binding"/>
    <property type="evidence" value="ECO:0007669"/>
    <property type="project" value="TreeGrafter"/>
</dbReference>
<dbReference type="Proteomes" id="UP000835052">
    <property type="component" value="Unassembled WGS sequence"/>
</dbReference>
<feature type="compositionally biased region" description="Polar residues" evidence="4">
    <location>
        <begin position="857"/>
        <end position="867"/>
    </location>
</feature>
<reference evidence="6" key="1">
    <citation type="submission" date="2020-10" db="EMBL/GenBank/DDBJ databases">
        <authorList>
            <person name="Kikuchi T."/>
        </authorList>
    </citation>
    <scope>NUCLEOTIDE SEQUENCE</scope>
    <source>
        <strain evidence="6">NKZ352</strain>
    </source>
</reference>
<dbReference type="GO" id="GO:0005634">
    <property type="term" value="C:nucleus"/>
    <property type="evidence" value="ECO:0007669"/>
    <property type="project" value="UniProtKB-SubCell"/>
</dbReference>
<feature type="region of interest" description="Disordered" evidence="4">
    <location>
        <begin position="852"/>
        <end position="893"/>
    </location>
</feature>
<evidence type="ECO:0000256" key="1">
    <source>
        <dbReference type="ARBA" id="ARBA00004123"/>
    </source>
</evidence>
<feature type="compositionally biased region" description="Acidic residues" evidence="4">
    <location>
        <begin position="288"/>
        <end position="328"/>
    </location>
</feature>
<feature type="region of interest" description="Disordered" evidence="4">
    <location>
        <begin position="151"/>
        <end position="344"/>
    </location>
</feature>
<feature type="compositionally biased region" description="Basic and acidic residues" evidence="4">
    <location>
        <begin position="226"/>
        <end position="235"/>
    </location>
</feature>
<dbReference type="Pfam" id="PF00481">
    <property type="entry name" value="PP2C"/>
    <property type="match status" value="1"/>
</dbReference>
<feature type="compositionally biased region" description="Low complexity" evidence="4">
    <location>
        <begin position="799"/>
        <end position="810"/>
    </location>
</feature>
<feature type="compositionally biased region" description="Polar residues" evidence="4">
    <location>
        <begin position="238"/>
        <end position="247"/>
    </location>
</feature>
<dbReference type="InterPro" id="IPR003380">
    <property type="entry name" value="SKI/SNO/DAC"/>
</dbReference>
<protein>
    <recommendedName>
        <fullName evidence="5">PPM-type phosphatase domain-containing protein</fullName>
    </recommendedName>
</protein>
<comment type="subcellular location">
    <subcellularLocation>
        <location evidence="1">Nucleus</location>
    </subcellularLocation>
</comment>
<evidence type="ECO:0000256" key="3">
    <source>
        <dbReference type="ARBA" id="ARBA00038192"/>
    </source>
</evidence>
<comment type="similarity">
    <text evidence="3">Belongs to the DACH/dachshund family.</text>
</comment>
<dbReference type="InterPro" id="IPR001932">
    <property type="entry name" value="PPM-type_phosphatase-like_dom"/>
</dbReference>
<dbReference type="InterPro" id="IPR037000">
    <property type="entry name" value="Ski_DNA-bd_sf"/>
</dbReference>
<dbReference type="AlphaFoldDB" id="A0A8S1HZW1"/>
<evidence type="ECO:0000313" key="6">
    <source>
        <dbReference type="EMBL" id="CAD6199346.1"/>
    </source>
</evidence>
<feature type="domain" description="PPM-type phosphatase" evidence="5">
    <location>
        <begin position="23"/>
        <end position="515"/>
    </location>
</feature>
<feature type="region of interest" description="Disordered" evidence="4">
    <location>
        <begin position="102"/>
        <end position="121"/>
    </location>
</feature>
<organism evidence="6 7">
    <name type="scientific">Caenorhabditis auriculariae</name>
    <dbReference type="NCBI Taxonomy" id="2777116"/>
    <lineage>
        <taxon>Eukaryota</taxon>
        <taxon>Metazoa</taxon>
        <taxon>Ecdysozoa</taxon>
        <taxon>Nematoda</taxon>
        <taxon>Chromadorea</taxon>
        <taxon>Rhabditida</taxon>
        <taxon>Rhabditina</taxon>
        <taxon>Rhabditomorpha</taxon>
        <taxon>Rhabditoidea</taxon>
        <taxon>Rhabditidae</taxon>
        <taxon>Peloderinae</taxon>
        <taxon>Caenorhabditis</taxon>
    </lineage>
</organism>
<keyword evidence="2" id="KW-0539">Nucleus</keyword>
<dbReference type="SMART" id="SM00332">
    <property type="entry name" value="PP2Cc"/>
    <property type="match status" value="1"/>
</dbReference>
<evidence type="ECO:0000256" key="4">
    <source>
        <dbReference type="SAM" id="MobiDB-lite"/>
    </source>
</evidence>
<dbReference type="InterPro" id="IPR009061">
    <property type="entry name" value="DNA-bd_dom_put_sf"/>
</dbReference>
<dbReference type="PROSITE" id="PS51746">
    <property type="entry name" value="PPM_2"/>
    <property type="match status" value="1"/>
</dbReference>
<keyword evidence="7" id="KW-1185">Reference proteome</keyword>
<feature type="compositionally biased region" description="Basic and acidic residues" evidence="4">
    <location>
        <begin position="201"/>
        <end position="218"/>
    </location>
</feature>
<dbReference type="FunFam" id="3.10.260.20:FF:000001">
    <property type="entry name" value="Dachshund homolog 1"/>
    <property type="match status" value="1"/>
</dbReference>
<dbReference type="InterPro" id="IPR036457">
    <property type="entry name" value="PPM-type-like_dom_sf"/>
</dbReference>
<dbReference type="SUPFAM" id="SSF46955">
    <property type="entry name" value="Putative DNA-binding domain"/>
    <property type="match status" value="1"/>
</dbReference>
<dbReference type="PANTHER" id="PTHR12577:SF6">
    <property type="entry name" value="DACHSHUND, ISOFORM B"/>
    <property type="match status" value="1"/>
</dbReference>
<dbReference type="EMBL" id="CAJGYM010000169">
    <property type="protein sequence ID" value="CAD6199346.1"/>
    <property type="molecule type" value="Genomic_DNA"/>
</dbReference>
<accession>A0A8S1HZW1</accession>